<dbReference type="EMBL" id="PVNL01000116">
    <property type="protein sequence ID" value="PRQ01324.1"/>
    <property type="molecule type" value="Genomic_DNA"/>
</dbReference>
<reference evidence="6 7" key="1">
    <citation type="submission" date="2018-03" db="EMBL/GenBank/DDBJ databases">
        <title>Draft Genome Sequences of the Obligatory Marine Myxobacteria Enhygromyxa salina SWB007.</title>
        <authorList>
            <person name="Poehlein A."/>
            <person name="Moghaddam J.A."/>
            <person name="Harms H."/>
            <person name="Alanjari M."/>
            <person name="Koenig G.M."/>
            <person name="Daniel R."/>
            <person name="Schaeberle T.F."/>
        </authorList>
    </citation>
    <scope>NUCLEOTIDE SEQUENCE [LARGE SCALE GENOMIC DNA]</scope>
    <source>
        <strain evidence="6 7">SWB007</strain>
    </source>
</reference>
<proteinExistence type="inferred from homology"/>
<evidence type="ECO:0000256" key="3">
    <source>
        <dbReference type="ARBA" id="ARBA00022833"/>
    </source>
</evidence>
<dbReference type="SUPFAM" id="SSF51316">
    <property type="entry name" value="Mss4-like"/>
    <property type="match status" value="1"/>
</dbReference>
<feature type="domain" description="CENP-V/GFA" evidence="5">
    <location>
        <begin position="8"/>
        <end position="108"/>
    </location>
</feature>
<comment type="caution">
    <text evidence="6">The sequence shown here is derived from an EMBL/GenBank/DDBJ whole genome shotgun (WGS) entry which is preliminary data.</text>
</comment>
<keyword evidence="4 6" id="KW-0456">Lyase</keyword>
<evidence type="ECO:0000256" key="1">
    <source>
        <dbReference type="ARBA" id="ARBA00005495"/>
    </source>
</evidence>
<evidence type="ECO:0000256" key="4">
    <source>
        <dbReference type="ARBA" id="ARBA00023239"/>
    </source>
</evidence>
<dbReference type="GO" id="GO:0046872">
    <property type="term" value="F:metal ion binding"/>
    <property type="evidence" value="ECO:0007669"/>
    <property type="project" value="UniProtKB-KW"/>
</dbReference>
<gene>
    <name evidence="6" type="primary">gfa</name>
    <name evidence="6" type="ORF">ENSA7_56870</name>
</gene>
<dbReference type="PANTHER" id="PTHR33337">
    <property type="entry name" value="GFA DOMAIN-CONTAINING PROTEIN"/>
    <property type="match status" value="1"/>
</dbReference>
<dbReference type="PANTHER" id="PTHR33337:SF40">
    <property type="entry name" value="CENP-V_GFA DOMAIN-CONTAINING PROTEIN-RELATED"/>
    <property type="match status" value="1"/>
</dbReference>
<accession>A0A2S9Y887</accession>
<comment type="similarity">
    <text evidence="1">Belongs to the Gfa family.</text>
</comment>
<dbReference type="AlphaFoldDB" id="A0A2S9Y887"/>
<dbReference type="InterPro" id="IPR006913">
    <property type="entry name" value="CENP-V/GFA"/>
</dbReference>
<evidence type="ECO:0000259" key="5">
    <source>
        <dbReference type="PROSITE" id="PS51891"/>
    </source>
</evidence>
<dbReference type="Proteomes" id="UP000238823">
    <property type="component" value="Unassembled WGS sequence"/>
</dbReference>
<dbReference type="OrthoDB" id="9805575at2"/>
<protein>
    <submittedName>
        <fullName evidence="6">Glutathione-dependent formaldehyde-activating enzyme</fullName>
        <ecNumber evidence="6">4.4.1.22</ecNumber>
    </submittedName>
</protein>
<keyword evidence="3" id="KW-0862">Zinc</keyword>
<dbReference type="PROSITE" id="PS51891">
    <property type="entry name" value="CENP_V_GFA"/>
    <property type="match status" value="1"/>
</dbReference>
<sequence>MPMPPLPIEGGCRCERVRFRVTRPPMLTMACHCVGCQKMSASAFSTSVAVPSDGFEVTAGEPVIGGLHGEQARHHHCEWCKSWLFTRIEPDMGFVNIRATMLDDPSWFVPFIETYTSEALAWAKTSAAHSFETFPPMDAYEDLIAGFVHAQS</sequence>
<dbReference type="EC" id="4.4.1.22" evidence="6"/>
<dbReference type="GO" id="GO:0051907">
    <property type="term" value="F:S-(hydroxymethyl)glutathione synthase activity"/>
    <property type="evidence" value="ECO:0007669"/>
    <property type="project" value="UniProtKB-EC"/>
</dbReference>
<evidence type="ECO:0000313" key="7">
    <source>
        <dbReference type="Proteomes" id="UP000238823"/>
    </source>
</evidence>
<dbReference type="InterPro" id="IPR011057">
    <property type="entry name" value="Mss4-like_sf"/>
</dbReference>
<dbReference type="Gene3D" id="3.90.1590.10">
    <property type="entry name" value="glutathione-dependent formaldehyde- activating enzyme (gfa)"/>
    <property type="match status" value="1"/>
</dbReference>
<organism evidence="6 7">
    <name type="scientific">Enhygromyxa salina</name>
    <dbReference type="NCBI Taxonomy" id="215803"/>
    <lineage>
        <taxon>Bacteria</taxon>
        <taxon>Pseudomonadati</taxon>
        <taxon>Myxococcota</taxon>
        <taxon>Polyangia</taxon>
        <taxon>Nannocystales</taxon>
        <taxon>Nannocystaceae</taxon>
        <taxon>Enhygromyxa</taxon>
    </lineage>
</organism>
<dbReference type="Pfam" id="PF04828">
    <property type="entry name" value="GFA"/>
    <property type="match status" value="1"/>
</dbReference>
<keyword evidence="2" id="KW-0479">Metal-binding</keyword>
<evidence type="ECO:0000313" key="6">
    <source>
        <dbReference type="EMBL" id="PRQ01324.1"/>
    </source>
</evidence>
<name>A0A2S9Y887_9BACT</name>
<evidence type="ECO:0000256" key="2">
    <source>
        <dbReference type="ARBA" id="ARBA00022723"/>
    </source>
</evidence>